<evidence type="ECO:0000256" key="2">
    <source>
        <dbReference type="ARBA" id="ARBA00022448"/>
    </source>
</evidence>
<dbReference type="AlphaFoldDB" id="A0AAV3XBF7"/>
<comment type="function">
    <text evidence="8">F(1)F(0) ATP synthase produces ATP from ADP in the presence of a proton or sodium gradient. F-type ATPases consist of two structural domains, F(1) containing the extramembraneous catalytic core and F(0) containing the membrane proton channel, linked together by a central stalk and a peripheral stalk. During catalysis, ATP synthesis in the catalytic domain of F(1) is coupled via a rotary mechanism of the central stalk subunits to proton translocation.</text>
</comment>
<evidence type="ECO:0000313" key="9">
    <source>
        <dbReference type="EMBL" id="GET38085.1"/>
    </source>
</evidence>
<dbReference type="HAMAP" id="MF_01416">
    <property type="entry name" value="ATP_synth_delta_bact"/>
    <property type="match status" value="1"/>
</dbReference>
<dbReference type="GO" id="GO:0046933">
    <property type="term" value="F:proton-transporting ATP synthase activity, rotational mechanism"/>
    <property type="evidence" value="ECO:0007669"/>
    <property type="project" value="UniProtKB-UniRule"/>
</dbReference>
<dbReference type="PRINTS" id="PR00125">
    <property type="entry name" value="ATPASEDELTA"/>
</dbReference>
<dbReference type="InterPro" id="IPR026015">
    <property type="entry name" value="ATP_synth_OSCP/delta_N_sf"/>
</dbReference>
<keyword evidence="2 8" id="KW-0813">Transport</keyword>
<accession>A0AAV3XBF7</accession>
<keyword evidence="10" id="KW-1185">Reference proteome</keyword>
<keyword evidence="8" id="KW-0793">Thylakoid</keyword>
<dbReference type="PANTHER" id="PTHR11910">
    <property type="entry name" value="ATP SYNTHASE DELTA CHAIN"/>
    <property type="match status" value="1"/>
</dbReference>
<dbReference type="GO" id="GO:0031676">
    <property type="term" value="C:plasma membrane-derived thylakoid membrane"/>
    <property type="evidence" value="ECO:0007669"/>
    <property type="project" value="UniProtKB-SubCell"/>
</dbReference>
<comment type="subcellular location">
    <subcellularLocation>
        <location evidence="8">Cellular thylakoid membrane</location>
        <topology evidence="8">Peripheral membrane protein</topology>
    </subcellularLocation>
    <subcellularLocation>
        <location evidence="1">Membrane</location>
    </subcellularLocation>
</comment>
<evidence type="ECO:0000313" key="10">
    <source>
        <dbReference type="Proteomes" id="UP001050975"/>
    </source>
</evidence>
<evidence type="ECO:0000256" key="7">
    <source>
        <dbReference type="ARBA" id="ARBA00023310"/>
    </source>
</evidence>
<dbReference type="NCBIfam" id="TIGR01145">
    <property type="entry name" value="ATP_synt_delta"/>
    <property type="match status" value="1"/>
</dbReference>
<keyword evidence="3 8" id="KW-0375">Hydrogen ion transport</keyword>
<dbReference type="Pfam" id="PF00213">
    <property type="entry name" value="OSCP"/>
    <property type="match status" value="1"/>
</dbReference>
<keyword evidence="6 8" id="KW-0139">CF(1)</keyword>
<dbReference type="InterPro" id="IPR020781">
    <property type="entry name" value="ATPase_OSCP/d_CS"/>
</dbReference>
<keyword evidence="4 8" id="KW-0406">Ion transport</keyword>
<evidence type="ECO:0000256" key="8">
    <source>
        <dbReference type="HAMAP-Rule" id="MF_01416"/>
    </source>
</evidence>
<organism evidence="9 10">
    <name type="scientific">Microseira wollei NIES-4236</name>
    <dbReference type="NCBI Taxonomy" id="2530354"/>
    <lineage>
        <taxon>Bacteria</taxon>
        <taxon>Bacillati</taxon>
        <taxon>Cyanobacteriota</taxon>
        <taxon>Cyanophyceae</taxon>
        <taxon>Oscillatoriophycideae</taxon>
        <taxon>Aerosakkonematales</taxon>
        <taxon>Aerosakkonemataceae</taxon>
        <taxon>Microseira</taxon>
    </lineage>
</organism>
<gene>
    <name evidence="8" type="primary">atpH</name>
    <name evidence="8" type="synonym">atpD</name>
    <name evidence="9" type="ORF">MiSe_28390</name>
</gene>
<dbReference type="Gene3D" id="1.10.520.20">
    <property type="entry name" value="N-terminal domain of the delta subunit of the F1F0-ATP synthase"/>
    <property type="match status" value="1"/>
</dbReference>
<dbReference type="EMBL" id="BLAY01000039">
    <property type="protein sequence ID" value="GET38085.1"/>
    <property type="molecule type" value="Genomic_DNA"/>
</dbReference>
<dbReference type="SUPFAM" id="SSF47928">
    <property type="entry name" value="N-terminal domain of the delta subunit of the F1F0-ATP synthase"/>
    <property type="match status" value="1"/>
</dbReference>
<evidence type="ECO:0000256" key="1">
    <source>
        <dbReference type="ARBA" id="ARBA00004370"/>
    </source>
</evidence>
<keyword evidence="7 8" id="KW-0066">ATP synthesis</keyword>
<comment type="caution">
    <text evidence="9">The sequence shown here is derived from an EMBL/GenBank/DDBJ whole genome shotgun (WGS) entry which is preliminary data.</text>
</comment>
<proteinExistence type="inferred from homology"/>
<comment type="function">
    <text evidence="8">This protein is part of the stalk that links CF(0) to CF(1). It either transmits conformational changes from CF(0) to CF(1) or is implicated in proton conduction.</text>
</comment>
<comment type="similarity">
    <text evidence="8">Belongs to the ATPase delta chain family.</text>
</comment>
<evidence type="ECO:0000256" key="5">
    <source>
        <dbReference type="ARBA" id="ARBA00023136"/>
    </source>
</evidence>
<dbReference type="Proteomes" id="UP001050975">
    <property type="component" value="Unassembled WGS sequence"/>
</dbReference>
<dbReference type="InterPro" id="IPR000711">
    <property type="entry name" value="ATPase_OSCP/dsu"/>
</dbReference>
<name>A0AAV3XBF7_9CYAN</name>
<evidence type="ECO:0000256" key="3">
    <source>
        <dbReference type="ARBA" id="ARBA00022781"/>
    </source>
</evidence>
<keyword evidence="5 8" id="KW-0472">Membrane</keyword>
<evidence type="ECO:0000256" key="6">
    <source>
        <dbReference type="ARBA" id="ARBA00023196"/>
    </source>
</evidence>
<protein>
    <recommendedName>
        <fullName evidence="8">ATP synthase subunit delta</fullName>
    </recommendedName>
    <alternativeName>
        <fullName evidence="8">ATP synthase F(1) sector subunit delta</fullName>
    </alternativeName>
    <alternativeName>
        <fullName evidence="8">F-type ATPase subunit delta</fullName>
        <shortName evidence="8">F-ATPase subunit delta</shortName>
    </alternativeName>
</protein>
<evidence type="ECO:0000256" key="4">
    <source>
        <dbReference type="ARBA" id="ARBA00023065"/>
    </source>
</evidence>
<sequence>MKDSAVMAEIVEPYAEALMSVAQAHNLAEAFGNDMRDLLNLLENSPELRDFLASPLIAAENKKAVLEQIVSGVNPLMVNFLRLLVDRRRILFLEGIAKHYLALLRKLNQAVLAEVISAVALSEEQQNAVREKVIAMTGARSVDLDLKTDPDLIGGVIIKVGSQIVDASLRGQLRRISLRLS</sequence>
<dbReference type="PROSITE" id="PS00389">
    <property type="entry name" value="ATPASE_DELTA"/>
    <property type="match status" value="1"/>
</dbReference>
<reference evidence="9" key="1">
    <citation type="submission" date="2019-10" db="EMBL/GenBank/DDBJ databases">
        <title>Draft genome sequece of Microseira wollei NIES-4236.</title>
        <authorList>
            <person name="Yamaguchi H."/>
            <person name="Suzuki S."/>
            <person name="Kawachi M."/>
        </authorList>
    </citation>
    <scope>NUCLEOTIDE SEQUENCE</scope>
    <source>
        <strain evidence="9">NIES-4236</strain>
    </source>
</reference>
<dbReference type="GO" id="GO:0045259">
    <property type="term" value="C:proton-transporting ATP synthase complex"/>
    <property type="evidence" value="ECO:0007669"/>
    <property type="project" value="UniProtKB-KW"/>
</dbReference>